<accession>A0AAX2UJ03</accession>
<keyword evidence="1" id="KW-1133">Transmembrane helix</keyword>
<dbReference type="Proteomes" id="UP000321317">
    <property type="component" value="Unassembled WGS sequence"/>
</dbReference>
<proteinExistence type="predicted"/>
<dbReference type="EMBL" id="VDBS01000058">
    <property type="protein sequence ID" value="TNB56273.1"/>
    <property type="molecule type" value="Genomic_DNA"/>
</dbReference>
<evidence type="ECO:0000313" key="5">
    <source>
        <dbReference type="Proteomes" id="UP000321317"/>
    </source>
</evidence>
<dbReference type="AlphaFoldDB" id="A0AAX2UJ03"/>
<feature type="transmembrane region" description="Helical" evidence="1">
    <location>
        <begin position="15"/>
        <end position="33"/>
    </location>
</feature>
<gene>
    <name evidence="2" type="ORF">FDW42_07685</name>
    <name evidence="3" type="ORF">FVD16_09735</name>
</gene>
<sequence>MLLERLENLALREKILALILLSILGVFVAFKTYEAVFQDFFEQNTHFDSSLLNENKRQILHLKSLENELNQSVLRQNLILENHKNENSYLVKNYEDYLKSIENLSKKHNLLIKNLKSSHNTHEHFQIFRLNLELSGEFPKLLLFIKELENLDFIFAFESIEFQNTKGLNLSLHLDLKFVSLK</sequence>
<name>A0AAX2UJ03_9BACT</name>
<comment type="caution">
    <text evidence="2">The sequence shown here is derived from an EMBL/GenBank/DDBJ whole genome shotgun (WGS) entry which is preliminary data.</text>
</comment>
<keyword evidence="1" id="KW-0812">Transmembrane</keyword>
<evidence type="ECO:0000313" key="2">
    <source>
        <dbReference type="EMBL" id="TNB56273.1"/>
    </source>
</evidence>
<dbReference type="Proteomes" id="UP000306813">
    <property type="component" value="Unassembled WGS sequence"/>
</dbReference>
<dbReference type="EMBL" id="VRMA01000081">
    <property type="protein sequence ID" value="TXK53821.1"/>
    <property type="molecule type" value="Genomic_DNA"/>
</dbReference>
<organism evidence="2 4">
    <name type="scientific">Campylobacter helveticus</name>
    <dbReference type="NCBI Taxonomy" id="28898"/>
    <lineage>
        <taxon>Bacteria</taxon>
        <taxon>Pseudomonadati</taxon>
        <taxon>Campylobacterota</taxon>
        <taxon>Epsilonproteobacteria</taxon>
        <taxon>Campylobacterales</taxon>
        <taxon>Campylobacteraceae</taxon>
        <taxon>Campylobacter</taxon>
    </lineage>
</organism>
<evidence type="ECO:0008006" key="6">
    <source>
        <dbReference type="Google" id="ProtNLM"/>
    </source>
</evidence>
<reference evidence="2 4" key="1">
    <citation type="submission" date="2019-05" db="EMBL/GenBank/DDBJ databases">
        <title>Draft genomes of eight strains of Campylobacter helveticus isolated from cats and a dog in New Zealand.</title>
        <authorList>
            <person name="Bojanic K."/>
            <person name="Midwinter A.C."/>
            <person name="Biggs P.J."/>
            <person name="Acke E."/>
            <person name="Cornelius A.J."/>
            <person name="Marshall J.C."/>
        </authorList>
    </citation>
    <scope>NUCLEOTIDE SEQUENCE [LARGE SCALE GENOMIC DNA]</scope>
    <source>
        <strain evidence="2 4">ACP123b</strain>
    </source>
</reference>
<keyword evidence="5" id="KW-1185">Reference proteome</keyword>
<evidence type="ECO:0000313" key="4">
    <source>
        <dbReference type="Proteomes" id="UP000306813"/>
    </source>
</evidence>
<reference evidence="3 5" key="2">
    <citation type="submission" date="2019-08" db="EMBL/GenBank/DDBJ databases">
        <title>Rapid identification of Enteric Bacteria from Whole Genome Sequences (WGS) using Average Nucleotide Identity (ANI).</title>
        <authorList>
            <person name="Lane C."/>
        </authorList>
    </citation>
    <scope>NUCLEOTIDE SEQUENCE [LARGE SCALE GENOMIC DNA]</scope>
    <source>
        <strain evidence="3 5">D4984</strain>
    </source>
</reference>
<dbReference type="InterPro" id="IPR014717">
    <property type="entry name" value="Transl_elong_EF1B/ribsomal_bS6"/>
</dbReference>
<dbReference type="Gene3D" id="3.30.70.60">
    <property type="match status" value="1"/>
</dbReference>
<protein>
    <recommendedName>
        <fullName evidence="6">Periplasmic protein</fullName>
    </recommendedName>
</protein>
<keyword evidence="1" id="KW-0472">Membrane</keyword>
<evidence type="ECO:0000256" key="1">
    <source>
        <dbReference type="SAM" id="Phobius"/>
    </source>
</evidence>
<evidence type="ECO:0000313" key="3">
    <source>
        <dbReference type="EMBL" id="TXK53821.1"/>
    </source>
</evidence>